<dbReference type="EMBL" id="CP011391">
    <property type="protein sequence ID" value="AMK54766.1"/>
    <property type="molecule type" value="Genomic_DNA"/>
</dbReference>
<dbReference type="InterPro" id="IPR046457">
    <property type="entry name" value="PMI_typeI_cat"/>
</dbReference>
<feature type="active site" evidence="4">
    <location>
        <position position="184"/>
    </location>
</feature>
<dbReference type="InterPro" id="IPR014628">
    <property type="entry name" value="Man6P_isomerase_Firm_short"/>
</dbReference>
<keyword evidence="7" id="KW-1185">Reference proteome</keyword>
<evidence type="ECO:0000256" key="4">
    <source>
        <dbReference type="PIRSR" id="PIRSR036894-2"/>
    </source>
</evidence>
<dbReference type="InterPro" id="IPR011051">
    <property type="entry name" value="RmlC_Cupin_sf"/>
</dbReference>
<dbReference type="Pfam" id="PF20511">
    <property type="entry name" value="PMI_typeI_cat"/>
    <property type="match status" value="1"/>
</dbReference>
<dbReference type="GO" id="GO:0005975">
    <property type="term" value="P:carbohydrate metabolic process"/>
    <property type="evidence" value="ECO:0007669"/>
    <property type="project" value="InterPro"/>
</dbReference>
<accession>A0A140DVT9</accession>
<dbReference type="KEGG" id="fro:AALO17_16320"/>
<dbReference type="SUPFAM" id="SSF51182">
    <property type="entry name" value="RmlC-like cupins"/>
    <property type="match status" value="1"/>
</dbReference>
<dbReference type="InterPro" id="IPR014710">
    <property type="entry name" value="RmlC-like_jellyroll"/>
</dbReference>
<dbReference type="PANTHER" id="PTHR42742">
    <property type="entry name" value="TRANSCRIPTIONAL REPRESSOR MPRA"/>
    <property type="match status" value="1"/>
</dbReference>
<protein>
    <recommendedName>
        <fullName evidence="5">Phosphomannose isomerase type I catalytic domain-containing protein</fullName>
    </recommendedName>
</protein>
<dbReference type="GO" id="GO:0008270">
    <property type="term" value="F:zinc ion binding"/>
    <property type="evidence" value="ECO:0007669"/>
    <property type="project" value="InterPro"/>
</dbReference>
<gene>
    <name evidence="6" type="ORF">AALO17_16320</name>
</gene>
<dbReference type="InterPro" id="IPR051804">
    <property type="entry name" value="Carb_Metab_Reg_Kinase/Isom"/>
</dbReference>
<evidence type="ECO:0000256" key="2">
    <source>
        <dbReference type="ARBA" id="ARBA00022833"/>
    </source>
</evidence>
<evidence type="ECO:0000256" key="1">
    <source>
        <dbReference type="ARBA" id="ARBA00022723"/>
    </source>
</evidence>
<dbReference type="GeneID" id="78478303"/>
<name>A0A140DVT9_9FIRM</name>
<comment type="cofactor">
    <cofactor evidence="3">
        <name>Zn(2+)</name>
        <dbReference type="ChEBI" id="CHEBI:29105"/>
    </cofactor>
    <text evidence="3">Binds 1 zinc ion per subunit.</text>
</comment>
<dbReference type="PANTHER" id="PTHR42742:SF3">
    <property type="entry name" value="FRUCTOKINASE"/>
    <property type="match status" value="1"/>
</dbReference>
<dbReference type="Gene3D" id="2.60.120.10">
    <property type="entry name" value="Jelly Rolls"/>
    <property type="match status" value="1"/>
</dbReference>
<evidence type="ECO:0000256" key="3">
    <source>
        <dbReference type="PIRSR" id="PIRSR036894-1"/>
    </source>
</evidence>
<dbReference type="RefSeq" id="WP_067557601.1">
    <property type="nucleotide sequence ID" value="NZ_CP011391.1"/>
</dbReference>
<evidence type="ECO:0000259" key="5">
    <source>
        <dbReference type="Pfam" id="PF20511"/>
    </source>
</evidence>
<dbReference type="Proteomes" id="UP000069771">
    <property type="component" value="Chromosome"/>
</dbReference>
<reference evidence="6 7" key="1">
    <citation type="journal article" date="2016" name="Gut Pathog.">
        <title>Whole genome sequencing of "Faecalibaculum rodentium" ALO17, isolated from C57BL/6J laboratory mouse feces.</title>
        <authorList>
            <person name="Lim S."/>
            <person name="Chang D.H."/>
            <person name="Ahn S."/>
            <person name="Kim B.C."/>
        </authorList>
    </citation>
    <scope>NUCLEOTIDE SEQUENCE [LARGE SCALE GENOMIC DNA]</scope>
    <source>
        <strain evidence="6 7">Alo17</strain>
    </source>
</reference>
<sequence length="303" mass="33575">MKPLILGSLPDYTIWGADNISKARGEDKAYGTWWEVSAHPYCQSPVLNMPGKNLLEVIEENPEEVLGPGLGLHEMLRLAWLDTKDRLSIQVHPQDDNAPEGDFGKSESWYVLDAKPGATLVAGTKTTDADVIRKALEDGTLDEYLVKWPVKKGDFIYIPSGMLHALGADITAIEVGTNSNTTYRFYDYGRTDVQGNPRPLHLKESFEVTDFSLKPVFVPAADEDHVLADAPQFTVTERFIGEEPVEIETGETYFVLSNMGEDTDVIWNGEAFPLKALSSVVIPWSAGKVTLKNAHVLESRPKK</sequence>
<organism evidence="6 7">
    <name type="scientific">Faecalibaculum rodentium</name>
    <dbReference type="NCBI Taxonomy" id="1702221"/>
    <lineage>
        <taxon>Bacteria</taxon>
        <taxon>Bacillati</taxon>
        <taxon>Bacillota</taxon>
        <taxon>Erysipelotrichia</taxon>
        <taxon>Erysipelotrichales</taxon>
        <taxon>Erysipelotrichaceae</taxon>
        <taxon>Faecalibaculum</taxon>
    </lineage>
</organism>
<feature type="binding site" evidence="3">
    <location>
        <position position="164"/>
    </location>
    <ligand>
        <name>Zn(2+)</name>
        <dbReference type="ChEBI" id="CHEBI:29105"/>
    </ligand>
</feature>
<keyword evidence="2 3" id="KW-0862">Zinc</keyword>
<feature type="binding site" evidence="3">
    <location>
        <position position="92"/>
    </location>
    <ligand>
        <name>Zn(2+)</name>
        <dbReference type="ChEBI" id="CHEBI:29105"/>
    </ligand>
</feature>
<dbReference type="AlphaFoldDB" id="A0A140DVT9"/>
<dbReference type="PIRSF" id="PIRSF036894">
    <property type="entry name" value="PMI_Firm_short"/>
    <property type="match status" value="1"/>
</dbReference>
<evidence type="ECO:0000313" key="6">
    <source>
        <dbReference type="EMBL" id="AMK54766.1"/>
    </source>
</evidence>
<dbReference type="STRING" id="1702221.AALO17_16320"/>
<feature type="domain" description="Phosphomannose isomerase type I catalytic" evidence="5">
    <location>
        <begin position="25"/>
        <end position="99"/>
    </location>
</feature>
<evidence type="ECO:0000313" key="7">
    <source>
        <dbReference type="Proteomes" id="UP000069771"/>
    </source>
</evidence>
<dbReference type="OrthoDB" id="9808275at2"/>
<keyword evidence="1 3" id="KW-0479">Metal-binding</keyword>
<proteinExistence type="predicted"/>
<feature type="binding site" evidence="3">
    <location>
        <position position="107"/>
    </location>
    <ligand>
        <name>Zn(2+)</name>
        <dbReference type="ChEBI" id="CHEBI:29105"/>
    </ligand>
</feature>
<dbReference type="GO" id="GO:0004476">
    <property type="term" value="F:mannose-6-phosphate isomerase activity"/>
    <property type="evidence" value="ECO:0007669"/>
    <property type="project" value="InterPro"/>
</dbReference>
<dbReference type="CDD" id="cd07010">
    <property type="entry name" value="cupin_PMI_type_I_N_bac"/>
    <property type="match status" value="1"/>
</dbReference>
<dbReference type="PATRIC" id="fig|1702221.3.peg.1590"/>